<gene>
    <name evidence="2" type="ORF">QF030_006673</name>
</gene>
<dbReference type="EMBL" id="JAUSWV010000002">
    <property type="protein sequence ID" value="MDQ0584495.1"/>
    <property type="molecule type" value="Genomic_DNA"/>
</dbReference>
<evidence type="ECO:0000313" key="3">
    <source>
        <dbReference type="Proteomes" id="UP001230654"/>
    </source>
</evidence>
<feature type="region of interest" description="Disordered" evidence="1">
    <location>
        <begin position="80"/>
        <end position="113"/>
    </location>
</feature>
<comment type="caution">
    <text evidence="2">The sequence shown here is derived from an EMBL/GenBank/DDBJ whole genome shotgun (WGS) entry which is preliminary data.</text>
</comment>
<dbReference type="Proteomes" id="UP001230654">
    <property type="component" value="Unassembled WGS sequence"/>
</dbReference>
<protein>
    <submittedName>
        <fullName evidence="2">Uncharacterized protein</fullName>
    </submittedName>
</protein>
<proteinExistence type="predicted"/>
<evidence type="ECO:0000313" key="2">
    <source>
        <dbReference type="EMBL" id="MDQ0584495.1"/>
    </source>
</evidence>
<organism evidence="2 3">
    <name type="scientific">Streptomyces rishiriensis</name>
    <dbReference type="NCBI Taxonomy" id="68264"/>
    <lineage>
        <taxon>Bacteria</taxon>
        <taxon>Bacillati</taxon>
        <taxon>Actinomycetota</taxon>
        <taxon>Actinomycetes</taxon>
        <taxon>Kitasatosporales</taxon>
        <taxon>Streptomycetaceae</taxon>
        <taxon>Streptomyces</taxon>
    </lineage>
</organism>
<accession>A0ABU0NZC0</accession>
<dbReference type="RefSeq" id="WP_307166282.1">
    <property type="nucleotide sequence ID" value="NZ_JAUSWV010000002.1"/>
</dbReference>
<evidence type="ECO:0000256" key="1">
    <source>
        <dbReference type="SAM" id="MobiDB-lite"/>
    </source>
</evidence>
<sequence length="113" mass="11478">MITSCPVALASTVEVLRPWIPAADGGRPARCRPRTGPQPFGVFLGPAATGMFAAPDASVTVVARVTSGVATVLLPAGTGLQQTSRRYGGVPAAHTTASPPGHSGSGLRHERTH</sequence>
<reference evidence="2 3" key="1">
    <citation type="submission" date="2023-07" db="EMBL/GenBank/DDBJ databases">
        <title>Comparative genomics of wheat-associated soil bacteria to identify genetic determinants of phenazine resistance.</title>
        <authorList>
            <person name="Mouncey N."/>
        </authorList>
    </citation>
    <scope>NUCLEOTIDE SEQUENCE [LARGE SCALE GENOMIC DNA]</scope>
    <source>
        <strain evidence="2 3">B2I6</strain>
    </source>
</reference>
<keyword evidence="3" id="KW-1185">Reference proteome</keyword>
<name>A0ABU0NZC0_STRRH</name>